<dbReference type="Gene3D" id="1.10.287.1490">
    <property type="match status" value="1"/>
</dbReference>
<dbReference type="STRING" id="1245769.A0A0C7NC75"/>
<evidence type="ECO:0000313" key="4">
    <source>
        <dbReference type="Proteomes" id="UP000054304"/>
    </source>
</evidence>
<keyword evidence="1" id="KW-0175">Coiled coil</keyword>
<dbReference type="RefSeq" id="XP_022629420.1">
    <property type="nucleotide sequence ID" value="XM_022771522.1"/>
</dbReference>
<feature type="coiled-coil region" evidence="1">
    <location>
        <begin position="316"/>
        <end position="350"/>
    </location>
</feature>
<proteinExistence type="predicted"/>
<reference evidence="3 4" key="1">
    <citation type="submission" date="2014-12" db="EMBL/GenBank/DDBJ databases">
        <authorList>
            <person name="Neuveglise Cecile"/>
        </authorList>
    </citation>
    <scope>NUCLEOTIDE SEQUENCE [LARGE SCALE GENOMIC DNA]</scope>
    <source>
        <strain evidence="3 4">CBS 12615</strain>
    </source>
</reference>
<feature type="compositionally biased region" description="Polar residues" evidence="2">
    <location>
        <begin position="86"/>
        <end position="101"/>
    </location>
</feature>
<feature type="region of interest" description="Disordered" evidence="2">
    <location>
        <begin position="189"/>
        <end position="235"/>
    </location>
</feature>
<feature type="coiled-coil region" evidence="1">
    <location>
        <begin position="492"/>
        <end position="583"/>
    </location>
</feature>
<sequence>MLGLGNSHIYSVANQSTVSNISRDEKYDYEDEISDENDESGISLSKIRAETGFSLRSFIDQINAKTKALAMARELDAQRGIVHQDATASAGSIDSATSASSDLPKINEKGTHRTSIRRIPSGARASTAQPDLSATPMKDVSQNGNAHAQTINDLLVQSTPINTSKSAPSSRNTQPRDLLREKFMENHRPQADVEKSVSEFPQDHGPETDPKRRAGFELDGADVNNTGTKFSTSDLNEKDGRIDELQAIVKNRDQRATELLDRIKTLQDQLSTQQISAQIVQEQMASEKEQLKRSGDQITSRDQELDEVKGHMRLLTANYESQINEREQEVKELRCELENCKSSTQGLTERISALEKDKSELSGDLRLRTAECTDLQSASKIQQEKTETERQQYKSKLQDSDSMIMSLQASIEILRKELGTVKEAFSAKNKSAEDEIGYLKSQNGDLRSDLEKLTAQLTEQKAVHKREILEAENIASVARQATDKANRRHDMLEKQHTELQGLRDSLETTNDELKKVVKRLEQLSSEQVQTIGKLEEEAERKLKKEFNALSNAKKHSKQLEDKVRQLQDVLLTKKNELESARKENAMFTAYVEKVVLFDIPIGELIREQYGKDIFCGQLDAQLKSRRPEVLGFFTDAEKEASSSTLLSLQAATSDVERLQRNISDEWVTKVNLLESDLANKVKELPPLREEIRVLEHKSQVQEARISELETAKQALLKDKAKDLEACQNLGDEVSALKSKLVENQSKNFVELCNKIDDLNKDKSGLQAELRVLKANFEDKDVSAAQVSKLLSQEREKHAVSQEELQQLHHELERIRGNPARAITFQVASQARPDLNRKFYDSLMVDAVNEMDLTDLQNVVKNLILLLEIPLPKITKKMPLVAIYLRYEKSVCLHFANKLHHLMFGETIDIKRYTNIVYGQYIEHHDISRLNHPLEACLDNLYKALSVKIVASQ</sequence>
<evidence type="ECO:0000313" key="3">
    <source>
        <dbReference type="EMBL" id="CEP63199.1"/>
    </source>
</evidence>
<name>A0A0C7NC75_9SACH</name>
<feature type="compositionally biased region" description="Basic and acidic residues" evidence="2">
    <location>
        <begin position="189"/>
        <end position="216"/>
    </location>
</feature>
<dbReference type="Pfam" id="PF11778">
    <property type="entry name" value="SID"/>
    <property type="match status" value="1"/>
</dbReference>
<dbReference type="InterPro" id="IPR021750">
    <property type="entry name" value="Sid4-like"/>
</dbReference>
<accession>A0A0C7NC75</accession>
<dbReference type="PANTHER" id="PTHR43049:SF6">
    <property type="entry name" value="BZIP DOMAIN-CONTAINING PROTEIN"/>
    <property type="match status" value="1"/>
</dbReference>
<dbReference type="Proteomes" id="UP000054304">
    <property type="component" value="Unassembled WGS sequence"/>
</dbReference>
<dbReference type="PANTHER" id="PTHR43049">
    <property type="entry name" value="EARLY ENDOSOME ANTIGEN"/>
    <property type="match status" value="1"/>
</dbReference>
<organism evidence="3 4">
    <name type="scientific">Lachancea lanzarotensis</name>
    <dbReference type="NCBI Taxonomy" id="1245769"/>
    <lineage>
        <taxon>Eukaryota</taxon>
        <taxon>Fungi</taxon>
        <taxon>Dikarya</taxon>
        <taxon>Ascomycota</taxon>
        <taxon>Saccharomycotina</taxon>
        <taxon>Saccharomycetes</taxon>
        <taxon>Saccharomycetales</taxon>
        <taxon>Saccharomycetaceae</taxon>
        <taxon>Lachancea</taxon>
    </lineage>
</organism>
<feature type="coiled-coil region" evidence="1">
    <location>
        <begin position="741"/>
        <end position="817"/>
    </location>
</feature>
<dbReference type="HOGENOM" id="CLU_299608_0_0_1"/>
<evidence type="ECO:0000256" key="2">
    <source>
        <dbReference type="SAM" id="MobiDB-lite"/>
    </source>
</evidence>
<protein>
    <submittedName>
        <fullName evidence="3">LALA0S07e04698g1_1</fullName>
    </submittedName>
</protein>
<evidence type="ECO:0000256" key="1">
    <source>
        <dbReference type="SAM" id="Coils"/>
    </source>
</evidence>
<dbReference type="OrthoDB" id="5376259at2759"/>
<keyword evidence="4" id="KW-1185">Reference proteome</keyword>
<feature type="region of interest" description="Disordered" evidence="2">
    <location>
        <begin position="85"/>
        <end position="143"/>
    </location>
</feature>
<dbReference type="AlphaFoldDB" id="A0A0C7NC75"/>
<gene>
    <name evidence="3" type="ORF">LALA0_S07e04698g</name>
</gene>
<dbReference type="EMBL" id="LN736366">
    <property type="protein sequence ID" value="CEP63199.1"/>
    <property type="molecule type" value="Genomic_DNA"/>
</dbReference>
<dbReference type="GeneID" id="34686695"/>
<feature type="compositionally biased region" description="Polar residues" evidence="2">
    <location>
        <begin position="223"/>
        <end position="234"/>
    </location>
</feature>